<dbReference type="GeneID" id="27898496"/>
<feature type="compositionally biased region" description="Polar residues" evidence="1">
    <location>
        <begin position="297"/>
        <end position="306"/>
    </location>
</feature>
<feature type="region of interest" description="Disordered" evidence="1">
    <location>
        <begin position="260"/>
        <end position="337"/>
    </location>
</feature>
<keyword evidence="3" id="KW-1185">Reference proteome</keyword>
<evidence type="ECO:0000313" key="2">
    <source>
        <dbReference type="EMBL" id="EMF11713.1"/>
    </source>
</evidence>
<name>N1QEW5_SPHMS</name>
<dbReference type="HOGENOM" id="CLU_700509_0_0_1"/>
<feature type="compositionally biased region" description="Basic residues" evidence="1">
    <location>
        <begin position="178"/>
        <end position="187"/>
    </location>
</feature>
<feature type="compositionally biased region" description="Polar residues" evidence="1">
    <location>
        <begin position="49"/>
        <end position="62"/>
    </location>
</feature>
<organism evidence="2 3">
    <name type="scientific">Sphaerulina musiva (strain SO2202)</name>
    <name type="common">Poplar stem canker fungus</name>
    <name type="synonym">Septoria musiva</name>
    <dbReference type="NCBI Taxonomy" id="692275"/>
    <lineage>
        <taxon>Eukaryota</taxon>
        <taxon>Fungi</taxon>
        <taxon>Dikarya</taxon>
        <taxon>Ascomycota</taxon>
        <taxon>Pezizomycotina</taxon>
        <taxon>Dothideomycetes</taxon>
        <taxon>Dothideomycetidae</taxon>
        <taxon>Mycosphaerellales</taxon>
        <taxon>Mycosphaerellaceae</taxon>
        <taxon>Sphaerulina</taxon>
    </lineage>
</organism>
<dbReference type="Proteomes" id="UP000016931">
    <property type="component" value="Unassembled WGS sequence"/>
</dbReference>
<accession>N1QEW5</accession>
<feature type="region of interest" description="Disordered" evidence="1">
    <location>
        <begin position="371"/>
        <end position="394"/>
    </location>
</feature>
<protein>
    <submittedName>
        <fullName evidence="2">Uncharacterized protein</fullName>
    </submittedName>
</protein>
<feature type="compositionally biased region" description="Polar residues" evidence="1">
    <location>
        <begin position="207"/>
        <end position="219"/>
    </location>
</feature>
<feature type="compositionally biased region" description="Basic and acidic residues" evidence="1">
    <location>
        <begin position="260"/>
        <end position="279"/>
    </location>
</feature>
<reference evidence="2 3" key="1">
    <citation type="journal article" date="2012" name="PLoS Pathog.">
        <title>Diverse lifestyles and strategies of plant pathogenesis encoded in the genomes of eighteen Dothideomycetes fungi.</title>
        <authorList>
            <person name="Ohm R.A."/>
            <person name="Feau N."/>
            <person name="Henrissat B."/>
            <person name="Schoch C.L."/>
            <person name="Horwitz B.A."/>
            <person name="Barry K.W."/>
            <person name="Condon B.J."/>
            <person name="Copeland A.C."/>
            <person name="Dhillon B."/>
            <person name="Glaser F."/>
            <person name="Hesse C.N."/>
            <person name="Kosti I."/>
            <person name="LaButti K."/>
            <person name="Lindquist E.A."/>
            <person name="Lucas S."/>
            <person name="Salamov A.A."/>
            <person name="Bradshaw R.E."/>
            <person name="Ciuffetti L."/>
            <person name="Hamelin R.C."/>
            <person name="Kema G.H.J."/>
            <person name="Lawrence C."/>
            <person name="Scott J.A."/>
            <person name="Spatafora J.W."/>
            <person name="Turgeon B.G."/>
            <person name="de Wit P.J.G.M."/>
            <person name="Zhong S."/>
            <person name="Goodwin S.B."/>
            <person name="Grigoriev I.V."/>
        </authorList>
    </citation>
    <scope>NUCLEOTIDE SEQUENCE [LARGE SCALE GENOMIC DNA]</scope>
    <source>
        <strain evidence="2 3">SO2202</strain>
    </source>
</reference>
<proteinExistence type="predicted"/>
<sequence>MATPGAEVRSRMAAVLQTVVPDDEKEQVLNASYTRVEFMNWAAKIPARPTTTTPLGEGSQSEPAEWTDAERASIREATLKDAEEELFMNQYPEASLERYKECANKRELYPKATIEHGIRDQRHQYCLDHGLEYVFQMAEPVLGEGCSREQQVKDGLPKNHFPRYRDTGFGRVELPKAPKMRRAPNLRHSRDGPLHPKSGGSPAWHLESSSQADESNVRTPVTGHIMTSERNRQPTRSRDLIEAQKNVPTQGLLLKIEEAARERHEEDHQKLVEIRKQSEPDFVDPYPTPPRDTTPPSNGRQLRSATKSPSKRKSESESSPSPKKPRLILHGPKPRKRCNCGQAKLDDMIACGGKACKVRGQGHPIPCVPRAAAPAAGEEQYRRECRPPSQSSRR</sequence>
<feature type="region of interest" description="Disordered" evidence="1">
    <location>
        <begin position="174"/>
        <end position="244"/>
    </location>
</feature>
<dbReference type="EMBL" id="KB456265">
    <property type="protein sequence ID" value="EMF11713.1"/>
    <property type="molecule type" value="Genomic_DNA"/>
</dbReference>
<feature type="region of interest" description="Disordered" evidence="1">
    <location>
        <begin position="48"/>
        <end position="69"/>
    </location>
</feature>
<feature type="compositionally biased region" description="Basic and acidic residues" evidence="1">
    <location>
        <begin position="227"/>
        <end position="242"/>
    </location>
</feature>
<dbReference type="AlphaFoldDB" id="N1QEW5"/>
<feature type="compositionally biased region" description="Basic residues" evidence="1">
    <location>
        <begin position="323"/>
        <end position="337"/>
    </location>
</feature>
<dbReference type="RefSeq" id="XP_016759834.1">
    <property type="nucleotide sequence ID" value="XM_016901359.1"/>
</dbReference>
<evidence type="ECO:0000256" key="1">
    <source>
        <dbReference type="SAM" id="MobiDB-lite"/>
    </source>
</evidence>
<gene>
    <name evidence="2" type="ORF">SEPMUDRAFT_117687</name>
</gene>
<evidence type="ECO:0000313" key="3">
    <source>
        <dbReference type="Proteomes" id="UP000016931"/>
    </source>
</evidence>